<evidence type="ECO:0000256" key="2">
    <source>
        <dbReference type="SAM" id="MobiDB-lite"/>
    </source>
</evidence>
<dbReference type="InterPro" id="IPR005025">
    <property type="entry name" value="FMN_Rdtase-like_dom"/>
</dbReference>
<dbReference type="NCBIfam" id="NF002999">
    <property type="entry name" value="PRK03767.1"/>
    <property type="match status" value="1"/>
</dbReference>
<dbReference type="PANTHER" id="PTHR30546">
    <property type="entry name" value="FLAVODOXIN-RELATED PROTEIN WRBA-RELATED"/>
    <property type="match status" value="1"/>
</dbReference>
<feature type="domain" description="Flavodoxin-like" evidence="3">
    <location>
        <begin position="4"/>
        <end position="198"/>
    </location>
</feature>
<protein>
    <submittedName>
        <fullName evidence="4">NAD(P)H dehydrogenase (Quinone)</fullName>
    </submittedName>
</protein>
<reference evidence="4 5" key="1">
    <citation type="submission" date="2018-04" db="EMBL/GenBank/DDBJ databases">
        <title>Subsurface microbial communities from deep shales in Ohio and West Virginia, USA.</title>
        <authorList>
            <person name="Wrighton K."/>
        </authorList>
    </citation>
    <scope>NUCLEOTIDE SEQUENCE [LARGE SCALE GENOMIC DNA]</scope>
    <source>
        <strain evidence="4 5">WC1</strain>
    </source>
</reference>
<dbReference type="Proteomes" id="UP000244089">
    <property type="component" value="Unassembled WGS sequence"/>
</dbReference>
<comment type="similarity">
    <text evidence="1">Belongs to the WrbA family.</text>
</comment>
<dbReference type="OrthoDB" id="9801479at2"/>
<sequence length="209" mass="22373">MTKLLITYYSSYGHMFEMAKAARNAAAENENYEVKLRKIPELEAAKKAMSGQDAYQVAQEAQSDVEEVTLADLEWADGIVWGIPTRFGNMPAQVKQFIDTAGGLWAGGKLEDKATGIMSSSNTLHGGQESTILSSMLPMIHFGMVFVGSTYGQNPELSDDSYHGGSPYGPSTVAGSDGSKVPVEADLNMAGRLAKRVARVAAGIKSTKE</sequence>
<dbReference type="Pfam" id="PF03358">
    <property type="entry name" value="FMN_red"/>
    <property type="match status" value="1"/>
</dbReference>
<dbReference type="NCBIfam" id="TIGR01755">
    <property type="entry name" value="flav_wrbA"/>
    <property type="match status" value="1"/>
</dbReference>
<feature type="region of interest" description="Disordered" evidence="2">
    <location>
        <begin position="157"/>
        <end position="180"/>
    </location>
</feature>
<dbReference type="RefSeq" id="WP_108138143.1">
    <property type="nucleotide sequence ID" value="NZ_QAXS01000003.1"/>
</dbReference>
<dbReference type="InterPro" id="IPR029039">
    <property type="entry name" value="Flavoprotein-like_sf"/>
</dbReference>
<evidence type="ECO:0000256" key="1">
    <source>
        <dbReference type="ARBA" id="ARBA00006961"/>
    </source>
</evidence>
<dbReference type="EMBL" id="QAXS01000003">
    <property type="protein sequence ID" value="PTW02168.1"/>
    <property type="molecule type" value="Genomic_DNA"/>
</dbReference>
<proteinExistence type="inferred from homology"/>
<dbReference type="Gene3D" id="3.40.50.360">
    <property type="match status" value="1"/>
</dbReference>
<dbReference type="InterPro" id="IPR010089">
    <property type="entry name" value="Flavoprotein_WrbA-like"/>
</dbReference>
<dbReference type="AlphaFoldDB" id="A0A2T5RQE8"/>
<dbReference type="PROSITE" id="PS50902">
    <property type="entry name" value="FLAVODOXIN_LIKE"/>
    <property type="match status" value="1"/>
</dbReference>
<dbReference type="FunFam" id="3.40.50.360:FF:000001">
    <property type="entry name" value="NAD(P)H dehydrogenase (Quinone) FQR1-like"/>
    <property type="match status" value="1"/>
</dbReference>
<dbReference type="GO" id="GO:0016020">
    <property type="term" value="C:membrane"/>
    <property type="evidence" value="ECO:0007669"/>
    <property type="project" value="TreeGrafter"/>
</dbReference>
<organism evidence="4 5">
    <name type="scientific">Halanaerobium saccharolyticum</name>
    <dbReference type="NCBI Taxonomy" id="43595"/>
    <lineage>
        <taxon>Bacteria</taxon>
        <taxon>Bacillati</taxon>
        <taxon>Bacillota</taxon>
        <taxon>Clostridia</taxon>
        <taxon>Halanaerobiales</taxon>
        <taxon>Halanaerobiaceae</taxon>
        <taxon>Halanaerobium</taxon>
    </lineage>
</organism>
<dbReference type="SUPFAM" id="SSF52218">
    <property type="entry name" value="Flavoproteins"/>
    <property type="match status" value="1"/>
</dbReference>
<evidence type="ECO:0000313" key="5">
    <source>
        <dbReference type="Proteomes" id="UP000244089"/>
    </source>
</evidence>
<dbReference type="InterPro" id="IPR008254">
    <property type="entry name" value="Flavodoxin/NO_synth"/>
</dbReference>
<dbReference type="GO" id="GO:0003955">
    <property type="term" value="F:NAD(P)H dehydrogenase (quinone) activity"/>
    <property type="evidence" value="ECO:0007669"/>
    <property type="project" value="InterPro"/>
</dbReference>
<dbReference type="PANTHER" id="PTHR30546:SF23">
    <property type="entry name" value="FLAVOPROTEIN-LIKE PROTEIN YCP4-RELATED"/>
    <property type="match status" value="1"/>
</dbReference>
<evidence type="ECO:0000259" key="3">
    <source>
        <dbReference type="PROSITE" id="PS50902"/>
    </source>
</evidence>
<evidence type="ECO:0000313" key="4">
    <source>
        <dbReference type="EMBL" id="PTW02168.1"/>
    </source>
</evidence>
<comment type="caution">
    <text evidence="4">The sequence shown here is derived from an EMBL/GenBank/DDBJ whole genome shotgun (WGS) entry which is preliminary data.</text>
</comment>
<name>A0A2T5RQE8_9FIRM</name>
<accession>A0A2T5RQE8</accession>
<gene>
    <name evidence="4" type="ORF">C8C76_10323</name>
</gene>
<dbReference type="GO" id="GO:0010181">
    <property type="term" value="F:FMN binding"/>
    <property type="evidence" value="ECO:0007669"/>
    <property type="project" value="InterPro"/>
</dbReference>